<feature type="region of interest" description="Disordered" evidence="1">
    <location>
        <begin position="122"/>
        <end position="143"/>
    </location>
</feature>
<dbReference type="EMBL" id="BTSX01000002">
    <property type="protein sequence ID" value="GMS83215.1"/>
    <property type="molecule type" value="Genomic_DNA"/>
</dbReference>
<protein>
    <submittedName>
        <fullName evidence="2">Uncharacterized protein</fullName>
    </submittedName>
</protein>
<sequence length="329" mass="36123">IFAVALAQHEGFNVAPPAIHSGVVQFRRDQYRYLRQAYDPGQQQQFPQPPQQSYQPLPNPAYESVRPPSFGPLGTPRPLQQPAAAPAAAALRDGSASDPAYAAASTNLQLARWLKQLQQQVQPVQQLQPPPAPLSPFLPQQQQQHLGSYAQFGQLQQPQQQYQGGFYPQQQPQQQQYAAPVQQQQKFYQPQFAAPPQQQLQQRPAAVIAPPPLVQQLPATVARPAPPPQQLLRVQPLPQSATARPPPARFTPYVADVRDPAAAVAATASPRLAPAPFETVTIVTVDTHTEQVADVAHTRAEARVKALRHKKKKRVKVLPTTVEVRVGEG</sequence>
<comment type="caution">
    <text evidence="2">The sequence shown here is derived from an EMBL/GenBank/DDBJ whole genome shotgun (WGS) entry which is preliminary data.</text>
</comment>
<name>A0AAV5SL11_9BILA</name>
<gene>
    <name evidence="2" type="ORF">PENTCL1PPCAC_5389</name>
</gene>
<organism evidence="2 3">
    <name type="scientific">Pristionchus entomophagus</name>
    <dbReference type="NCBI Taxonomy" id="358040"/>
    <lineage>
        <taxon>Eukaryota</taxon>
        <taxon>Metazoa</taxon>
        <taxon>Ecdysozoa</taxon>
        <taxon>Nematoda</taxon>
        <taxon>Chromadorea</taxon>
        <taxon>Rhabditida</taxon>
        <taxon>Rhabditina</taxon>
        <taxon>Diplogasteromorpha</taxon>
        <taxon>Diplogasteroidea</taxon>
        <taxon>Neodiplogasteridae</taxon>
        <taxon>Pristionchus</taxon>
    </lineage>
</organism>
<feature type="compositionally biased region" description="Low complexity" evidence="1">
    <location>
        <begin position="40"/>
        <end position="56"/>
    </location>
</feature>
<feature type="compositionally biased region" description="Low complexity" evidence="1">
    <location>
        <begin position="76"/>
        <end position="91"/>
    </location>
</feature>
<feature type="non-terminal residue" evidence="2">
    <location>
        <position position="1"/>
    </location>
</feature>
<dbReference type="Proteomes" id="UP001432027">
    <property type="component" value="Unassembled WGS sequence"/>
</dbReference>
<evidence type="ECO:0000256" key="1">
    <source>
        <dbReference type="SAM" id="MobiDB-lite"/>
    </source>
</evidence>
<proteinExistence type="predicted"/>
<accession>A0AAV5SL11</accession>
<dbReference type="AlphaFoldDB" id="A0AAV5SL11"/>
<feature type="region of interest" description="Disordered" evidence="1">
    <location>
        <begin position="40"/>
        <end position="91"/>
    </location>
</feature>
<evidence type="ECO:0000313" key="2">
    <source>
        <dbReference type="EMBL" id="GMS83215.1"/>
    </source>
</evidence>
<evidence type="ECO:0000313" key="3">
    <source>
        <dbReference type="Proteomes" id="UP001432027"/>
    </source>
</evidence>
<keyword evidence="3" id="KW-1185">Reference proteome</keyword>
<reference evidence="2" key="1">
    <citation type="submission" date="2023-10" db="EMBL/GenBank/DDBJ databases">
        <title>Genome assembly of Pristionchus species.</title>
        <authorList>
            <person name="Yoshida K."/>
            <person name="Sommer R.J."/>
        </authorList>
    </citation>
    <scope>NUCLEOTIDE SEQUENCE</scope>
    <source>
        <strain evidence="2">RS0144</strain>
    </source>
</reference>